<name>A0ABS1BK43_9SPHI</name>
<keyword evidence="5" id="KW-0812">Transmembrane</keyword>
<evidence type="ECO:0000256" key="5">
    <source>
        <dbReference type="ARBA" id="ARBA00022692"/>
    </source>
</evidence>
<dbReference type="Gene3D" id="1.20.1600.10">
    <property type="entry name" value="Outer membrane efflux proteins (OEP)"/>
    <property type="match status" value="1"/>
</dbReference>
<keyword evidence="4" id="KW-1134">Transmembrane beta strand</keyword>
<evidence type="ECO:0000313" key="9">
    <source>
        <dbReference type="EMBL" id="MBK0383106.1"/>
    </source>
</evidence>
<keyword evidence="3" id="KW-0813">Transport</keyword>
<keyword evidence="10" id="KW-1185">Reference proteome</keyword>
<proteinExistence type="inferred from homology"/>
<dbReference type="PANTHER" id="PTHR30026">
    <property type="entry name" value="OUTER MEMBRANE PROTEIN TOLC"/>
    <property type="match status" value="1"/>
</dbReference>
<dbReference type="InterPro" id="IPR051906">
    <property type="entry name" value="TolC-like"/>
</dbReference>
<comment type="similarity">
    <text evidence="2">Belongs to the outer membrane factor (OMF) (TC 1.B.17) family.</text>
</comment>
<evidence type="ECO:0000256" key="6">
    <source>
        <dbReference type="ARBA" id="ARBA00023136"/>
    </source>
</evidence>
<evidence type="ECO:0000256" key="2">
    <source>
        <dbReference type="ARBA" id="ARBA00007613"/>
    </source>
</evidence>
<keyword evidence="6" id="KW-0472">Membrane</keyword>
<accession>A0ABS1BK43</accession>
<dbReference type="SUPFAM" id="SSF56954">
    <property type="entry name" value="Outer membrane efflux proteins (OEP)"/>
    <property type="match status" value="1"/>
</dbReference>
<feature type="signal peptide" evidence="8">
    <location>
        <begin position="1"/>
        <end position="22"/>
    </location>
</feature>
<reference evidence="9 10" key="1">
    <citation type="submission" date="2020-12" db="EMBL/GenBank/DDBJ databases">
        <title>Bacterial novel species Pedobacter sp. SD-b isolated from soil.</title>
        <authorList>
            <person name="Jung H.-Y."/>
        </authorList>
    </citation>
    <scope>NUCLEOTIDE SEQUENCE [LARGE SCALE GENOMIC DNA]</scope>
    <source>
        <strain evidence="9 10">SD-b</strain>
    </source>
</reference>
<evidence type="ECO:0000313" key="10">
    <source>
        <dbReference type="Proteomes" id="UP000660024"/>
    </source>
</evidence>
<evidence type="ECO:0000256" key="1">
    <source>
        <dbReference type="ARBA" id="ARBA00004442"/>
    </source>
</evidence>
<dbReference type="Proteomes" id="UP000660024">
    <property type="component" value="Unassembled WGS sequence"/>
</dbReference>
<evidence type="ECO:0000256" key="8">
    <source>
        <dbReference type="SAM" id="SignalP"/>
    </source>
</evidence>
<evidence type="ECO:0000256" key="3">
    <source>
        <dbReference type="ARBA" id="ARBA00022448"/>
    </source>
</evidence>
<protein>
    <submittedName>
        <fullName evidence="9">TolC family protein</fullName>
    </submittedName>
</protein>
<evidence type="ECO:0000256" key="7">
    <source>
        <dbReference type="ARBA" id="ARBA00023237"/>
    </source>
</evidence>
<comment type="caution">
    <text evidence="9">The sequence shown here is derived from an EMBL/GenBank/DDBJ whole genome shotgun (WGS) entry which is preliminary data.</text>
</comment>
<gene>
    <name evidence="9" type="ORF">I5M32_09055</name>
</gene>
<dbReference type="PANTHER" id="PTHR30026:SF20">
    <property type="entry name" value="OUTER MEMBRANE PROTEIN TOLC"/>
    <property type="match status" value="1"/>
</dbReference>
<keyword evidence="8" id="KW-0732">Signal</keyword>
<dbReference type="EMBL" id="JAEHFY010000011">
    <property type="protein sequence ID" value="MBK0383106.1"/>
    <property type="molecule type" value="Genomic_DNA"/>
</dbReference>
<dbReference type="Pfam" id="PF02321">
    <property type="entry name" value="OEP"/>
    <property type="match status" value="1"/>
</dbReference>
<comment type="subcellular location">
    <subcellularLocation>
        <location evidence="1">Cell outer membrane</location>
    </subcellularLocation>
</comment>
<feature type="chain" id="PRO_5045049806" evidence="8">
    <location>
        <begin position="23"/>
        <end position="439"/>
    </location>
</feature>
<sequence length="439" mass="48922">MAKLLCVIFTSFAFLSPLISVAQETKTITLNDAISLGLTNSKTLKLSKSKVDKAISVYNQTLDKALPSAKASAIYNHAEIPNNVLQLGPGDPVRLPKRADAFIGTLSIQELIFAGNKLKYAKESTDLLKKITELDVDKSKQDVSLAIINSYLNLYKLDHSKEVINQNIAAIDTQLKQTNRFFDQGLVTKNDVLRLQLQRSNIELTGLDLDKNRNIVNYNLDILLGLQENTIIKTAPFNIADNQKMGFVDYLDSAMLNRVEIKQMDFRAGVNDRNIASIKADKLPTLGAGVSAYYLNPKGFIPNQNEFITPLTIGATLSWNISNLFTTKNKVAEATIDKNETLINKNILMDNIKLDVNRNYETYLQSLKRIDVISASIAQAQENDKIVTSKYQNNIASITDRIDADTQLFQAKINLEIAKADAQIAYYNLLRSAGIELNR</sequence>
<organism evidence="9 10">
    <name type="scientific">Pedobacter segetis</name>
    <dbReference type="NCBI Taxonomy" id="2793069"/>
    <lineage>
        <taxon>Bacteria</taxon>
        <taxon>Pseudomonadati</taxon>
        <taxon>Bacteroidota</taxon>
        <taxon>Sphingobacteriia</taxon>
        <taxon>Sphingobacteriales</taxon>
        <taxon>Sphingobacteriaceae</taxon>
        <taxon>Pedobacter</taxon>
    </lineage>
</organism>
<evidence type="ECO:0000256" key="4">
    <source>
        <dbReference type="ARBA" id="ARBA00022452"/>
    </source>
</evidence>
<dbReference type="InterPro" id="IPR003423">
    <property type="entry name" value="OMP_efflux"/>
</dbReference>
<keyword evidence="7" id="KW-0998">Cell outer membrane</keyword>